<evidence type="ECO:0000313" key="1">
    <source>
        <dbReference type="EMBL" id="QHV93737.1"/>
    </source>
</evidence>
<evidence type="ECO:0008006" key="3">
    <source>
        <dbReference type="Google" id="ProtNLM"/>
    </source>
</evidence>
<name>A0A6P1VPW0_9BACT</name>
<dbReference type="AlphaFoldDB" id="A0A6P1VPW0"/>
<dbReference type="RefSeq" id="WP_162384157.1">
    <property type="nucleotide sequence ID" value="NZ_CP045997.1"/>
</dbReference>
<reference evidence="1 2" key="1">
    <citation type="submission" date="2019-11" db="EMBL/GenBank/DDBJ databases">
        <title>Spirosoma endbachense sp. nov., isolated from a natural salt meadow.</title>
        <authorList>
            <person name="Rojas J."/>
            <person name="Ambika Manirajan B."/>
            <person name="Ratering S."/>
            <person name="Suarez C."/>
            <person name="Geissler-Plaum R."/>
            <person name="Schnell S."/>
        </authorList>
    </citation>
    <scope>NUCLEOTIDE SEQUENCE [LARGE SCALE GENOMIC DNA]</scope>
    <source>
        <strain evidence="1 2">I-24</strain>
    </source>
</reference>
<dbReference type="EMBL" id="CP045997">
    <property type="protein sequence ID" value="QHV93737.1"/>
    <property type="molecule type" value="Genomic_DNA"/>
</dbReference>
<keyword evidence="2" id="KW-1185">Reference proteome</keyword>
<organism evidence="1 2">
    <name type="scientific">Spirosoma endbachense</name>
    <dbReference type="NCBI Taxonomy" id="2666025"/>
    <lineage>
        <taxon>Bacteria</taxon>
        <taxon>Pseudomonadati</taxon>
        <taxon>Bacteroidota</taxon>
        <taxon>Cytophagia</taxon>
        <taxon>Cytophagales</taxon>
        <taxon>Cytophagaceae</taxon>
        <taxon>Spirosoma</taxon>
    </lineage>
</organism>
<accession>A0A6P1VPW0</accession>
<dbReference type="Proteomes" id="UP000464577">
    <property type="component" value="Chromosome"/>
</dbReference>
<gene>
    <name evidence="1" type="ORF">GJR95_01240</name>
</gene>
<proteinExistence type="predicted"/>
<protein>
    <recommendedName>
        <fullName evidence="3">Phage integrase SAM-like domain-containing protein</fullName>
    </recommendedName>
</protein>
<sequence>MKLNPETGQFSLQQLTLELFDKYETHLLTRPPMRKTSTESSRRITTCKYLRKLHQHIRSFIIKYKLPDELDPLRVRTFKEAPTERIVFNKAEFQIWSTLTLPTRIKGERTRNHTRNIYLVSYYLHGLRAMDLMVAKVSQVQTIWPMKEGKIVQEYRFYTVAEKTNKSKLVLIEKRFFR</sequence>
<dbReference type="KEGG" id="senf:GJR95_01240"/>
<evidence type="ECO:0000313" key="2">
    <source>
        <dbReference type="Proteomes" id="UP000464577"/>
    </source>
</evidence>